<dbReference type="AlphaFoldDB" id="A0A1G2B6S5"/>
<name>A0A1G2B6S5_9BACT</name>
<comment type="caution">
    <text evidence="1">The sequence shown here is derived from an EMBL/GenBank/DDBJ whole genome shotgun (WGS) entry which is preliminary data.</text>
</comment>
<sequence>MAGRYTERKDRAYVLPVPYRHDAEATRRDNTKAYWGRYACFGVMPRCFQGSSLCFEGRVLHEEFLVLLSCGFGEAPCLLLRRNMYPIIALLKTRRDIVELHTAPGADCGVKEQVVNQRFIIK</sequence>
<protein>
    <submittedName>
        <fullName evidence="1">Uncharacterized protein</fullName>
    </submittedName>
</protein>
<proteinExistence type="predicted"/>
<organism evidence="1 2">
    <name type="scientific">Candidatus Kerfeldbacteria bacterium RIFCSPLOWO2_01_FULL_48_11</name>
    <dbReference type="NCBI Taxonomy" id="1798543"/>
    <lineage>
        <taxon>Bacteria</taxon>
        <taxon>Candidatus Kerfeldiibacteriota</taxon>
    </lineage>
</organism>
<dbReference type="EMBL" id="MHKE01000003">
    <property type="protein sequence ID" value="OGY84903.1"/>
    <property type="molecule type" value="Genomic_DNA"/>
</dbReference>
<dbReference type="STRING" id="1798543.A2898_03165"/>
<evidence type="ECO:0000313" key="1">
    <source>
        <dbReference type="EMBL" id="OGY84903.1"/>
    </source>
</evidence>
<gene>
    <name evidence="1" type="ORF">A2898_03165</name>
</gene>
<accession>A0A1G2B6S5</accession>
<evidence type="ECO:0000313" key="2">
    <source>
        <dbReference type="Proteomes" id="UP000179164"/>
    </source>
</evidence>
<reference evidence="1 2" key="1">
    <citation type="journal article" date="2016" name="Nat. Commun.">
        <title>Thousands of microbial genomes shed light on interconnected biogeochemical processes in an aquifer system.</title>
        <authorList>
            <person name="Anantharaman K."/>
            <person name="Brown C.T."/>
            <person name="Hug L.A."/>
            <person name="Sharon I."/>
            <person name="Castelle C.J."/>
            <person name="Probst A.J."/>
            <person name="Thomas B.C."/>
            <person name="Singh A."/>
            <person name="Wilkins M.J."/>
            <person name="Karaoz U."/>
            <person name="Brodie E.L."/>
            <person name="Williams K.H."/>
            <person name="Hubbard S.S."/>
            <person name="Banfield J.F."/>
        </authorList>
    </citation>
    <scope>NUCLEOTIDE SEQUENCE [LARGE SCALE GENOMIC DNA]</scope>
</reference>
<dbReference type="Proteomes" id="UP000179164">
    <property type="component" value="Unassembled WGS sequence"/>
</dbReference>